<protein>
    <submittedName>
        <fullName evidence="2">Ribonuclease H</fullName>
    </submittedName>
</protein>
<evidence type="ECO:0000313" key="3">
    <source>
        <dbReference type="Proteomes" id="UP000236291"/>
    </source>
</evidence>
<comment type="caution">
    <text evidence="2">The sequence shown here is derived from an EMBL/GenBank/DDBJ whole genome shotgun (WGS) entry which is preliminary data.</text>
</comment>
<dbReference type="SUPFAM" id="SSF56672">
    <property type="entry name" value="DNA/RNA polymerases"/>
    <property type="match status" value="1"/>
</dbReference>
<dbReference type="InterPro" id="IPR052343">
    <property type="entry name" value="Retrotransposon-Effector_Assoc"/>
</dbReference>
<dbReference type="PANTHER" id="PTHR46890:SF41">
    <property type="entry name" value="RNA BINDING _ RNA-DIRECTED DNA POLYMERASE"/>
    <property type="match status" value="1"/>
</dbReference>
<dbReference type="AlphaFoldDB" id="A0A2K3NR17"/>
<reference evidence="2 3" key="2">
    <citation type="journal article" date="2017" name="Front. Plant Sci.">
        <title>Gene Classification and Mining of Molecular Markers Useful in Red Clover (Trifolium pratense) Breeding.</title>
        <authorList>
            <person name="Istvanek J."/>
            <person name="Dluhosova J."/>
            <person name="Dluhos P."/>
            <person name="Patkova L."/>
            <person name="Nedelnik J."/>
            <person name="Repkova J."/>
        </authorList>
    </citation>
    <scope>NUCLEOTIDE SEQUENCE [LARGE SCALE GENOMIC DNA]</scope>
    <source>
        <strain evidence="3">cv. Tatra</strain>
        <tissue evidence="2">Young leaves</tissue>
    </source>
</reference>
<name>A0A2K3NR17_TRIPR</name>
<evidence type="ECO:0000313" key="2">
    <source>
        <dbReference type="EMBL" id="PNY05480.1"/>
    </source>
</evidence>
<dbReference type="InterPro" id="IPR043502">
    <property type="entry name" value="DNA/RNA_pol_sf"/>
</dbReference>
<organism evidence="2 3">
    <name type="scientific">Trifolium pratense</name>
    <name type="common">Red clover</name>
    <dbReference type="NCBI Taxonomy" id="57577"/>
    <lineage>
        <taxon>Eukaryota</taxon>
        <taxon>Viridiplantae</taxon>
        <taxon>Streptophyta</taxon>
        <taxon>Embryophyta</taxon>
        <taxon>Tracheophyta</taxon>
        <taxon>Spermatophyta</taxon>
        <taxon>Magnoliopsida</taxon>
        <taxon>eudicotyledons</taxon>
        <taxon>Gunneridae</taxon>
        <taxon>Pentapetalae</taxon>
        <taxon>rosids</taxon>
        <taxon>fabids</taxon>
        <taxon>Fabales</taxon>
        <taxon>Fabaceae</taxon>
        <taxon>Papilionoideae</taxon>
        <taxon>50 kb inversion clade</taxon>
        <taxon>NPAAA clade</taxon>
        <taxon>Hologalegina</taxon>
        <taxon>IRL clade</taxon>
        <taxon>Trifolieae</taxon>
        <taxon>Trifolium</taxon>
    </lineage>
</organism>
<gene>
    <name evidence="2" type="ORF">L195_g001932</name>
</gene>
<evidence type="ECO:0000259" key="1">
    <source>
        <dbReference type="Pfam" id="PF00078"/>
    </source>
</evidence>
<accession>A0A2K3NR17</accession>
<proteinExistence type="predicted"/>
<dbReference type="Pfam" id="PF00078">
    <property type="entry name" value="RVT_1"/>
    <property type="match status" value="1"/>
</dbReference>
<feature type="domain" description="Reverse transcriptase" evidence="1">
    <location>
        <begin position="196"/>
        <end position="327"/>
    </location>
</feature>
<dbReference type="STRING" id="57577.A0A2K3NR17"/>
<sequence>MSFRFFKAWTRHDDCSRVVKEIWGQPVIGNPMVRLQLKLKRLKSALKTRNKTVFEELQQLDYKAQLILTNALLNQDQFLAFHASTSHCTVISIVRDIIPQLVTNEDNVMLTKVPSNEEIKAEVFAMNSDGAPGPDGFGGHFYQFFWEVVVLDVIQLVQYFFTSGKLNSNLNANLMILILKTPEAINVLSKKCFAGNIVMKIDIKKAFDTLDLSFLLQVLKQFDFHATFCNWIVDILYSAKLSILSSGKAIGYFSCIRGVRQGDPLSPLLFYLAEEVLSRSLSTAYSAGSINPMRFCRGVVIPSHVLYADDILIFCQGSKRNIREDVQYLWGSLKPSTFKP</sequence>
<dbReference type="EMBL" id="ASHM01000825">
    <property type="protein sequence ID" value="PNY05480.1"/>
    <property type="molecule type" value="Genomic_DNA"/>
</dbReference>
<dbReference type="PANTHER" id="PTHR46890">
    <property type="entry name" value="NON-LTR RETROLELEMENT REVERSE TRANSCRIPTASE-LIKE PROTEIN-RELATED"/>
    <property type="match status" value="1"/>
</dbReference>
<dbReference type="Proteomes" id="UP000236291">
    <property type="component" value="Unassembled WGS sequence"/>
</dbReference>
<reference evidence="2 3" key="1">
    <citation type="journal article" date="2014" name="Am. J. Bot.">
        <title>Genome assembly and annotation for red clover (Trifolium pratense; Fabaceae).</title>
        <authorList>
            <person name="Istvanek J."/>
            <person name="Jaros M."/>
            <person name="Krenek A."/>
            <person name="Repkova J."/>
        </authorList>
    </citation>
    <scope>NUCLEOTIDE SEQUENCE [LARGE SCALE GENOMIC DNA]</scope>
    <source>
        <strain evidence="3">cv. Tatra</strain>
        <tissue evidence="2">Young leaves</tissue>
    </source>
</reference>
<dbReference type="InterPro" id="IPR000477">
    <property type="entry name" value="RT_dom"/>
</dbReference>